<dbReference type="GO" id="GO:0008495">
    <property type="term" value="F:protoheme IX farnesyltransferase activity"/>
    <property type="evidence" value="ECO:0007669"/>
    <property type="project" value="UniProtKB-UniRule"/>
</dbReference>
<evidence type="ECO:0000256" key="8">
    <source>
        <dbReference type="ARBA" id="ARBA00023133"/>
    </source>
</evidence>
<feature type="transmembrane region" description="Helical" evidence="14">
    <location>
        <begin position="177"/>
        <end position="200"/>
    </location>
</feature>
<comment type="similarity">
    <text evidence="14">Belongs to the UbiA prenyltransferase family. Protoheme IX farnesyltransferase subfamily.</text>
</comment>
<feature type="transmembrane region" description="Helical" evidence="14">
    <location>
        <begin position="152"/>
        <end position="171"/>
    </location>
</feature>
<reference evidence="15 16" key="1">
    <citation type="submission" date="2018-03" db="EMBL/GenBank/DDBJ databases">
        <title>The draft genome of Mesorhizobium soli JCM 19897.</title>
        <authorList>
            <person name="Li L."/>
            <person name="Liu L."/>
            <person name="Liang L."/>
            <person name="Wang T."/>
            <person name="Zhang X."/>
        </authorList>
    </citation>
    <scope>NUCLEOTIDE SEQUENCE [LARGE SCALE GENOMIC DNA]</scope>
    <source>
        <strain evidence="15 16">JCM 19897</strain>
    </source>
</reference>
<comment type="function">
    <text evidence="14">Converts heme B (protoheme IX) to heme O by substitution of the vinyl group on carbon 2 of heme B porphyrin ring with a hydroxyethyl farnesyl side group.</text>
</comment>
<keyword evidence="9 14" id="KW-0472">Membrane</keyword>
<evidence type="ECO:0000256" key="6">
    <source>
        <dbReference type="ARBA" id="ARBA00022692"/>
    </source>
</evidence>
<keyword evidence="4 14" id="KW-1003">Cell membrane</keyword>
<dbReference type="RefSeq" id="WP_106723868.1">
    <property type="nucleotide sequence ID" value="NZ_PXYL01000004.1"/>
</dbReference>
<dbReference type="EMBL" id="PXYL01000004">
    <property type="protein sequence ID" value="PSJ61439.1"/>
    <property type="molecule type" value="Genomic_DNA"/>
</dbReference>
<dbReference type="HAMAP" id="MF_00154">
    <property type="entry name" value="CyoE_CtaB"/>
    <property type="match status" value="1"/>
</dbReference>
<feature type="transmembrane region" description="Helical" evidence="14">
    <location>
        <begin position="281"/>
        <end position="301"/>
    </location>
</feature>
<dbReference type="InterPro" id="IPR030470">
    <property type="entry name" value="UbiA_prenylTrfase_CS"/>
</dbReference>
<evidence type="ECO:0000256" key="9">
    <source>
        <dbReference type="ARBA" id="ARBA00023136"/>
    </source>
</evidence>
<evidence type="ECO:0000256" key="14">
    <source>
        <dbReference type="HAMAP-Rule" id="MF_00154"/>
    </source>
</evidence>
<evidence type="ECO:0000256" key="4">
    <source>
        <dbReference type="ARBA" id="ARBA00022475"/>
    </source>
</evidence>
<dbReference type="GO" id="GO:0005886">
    <property type="term" value="C:plasma membrane"/>
    <property type="evidence" value="ECO:0007669"/>
    <property type="project" value="UniProtKB-SubCell"/>
</dbReference>
<dbReference type="PROSITE" id="PS00943">
    <property type="entry name" value="UBIA"/>
    <property type="match status" value="1"/>
</dbReference>
<dbReference type="CDD" id="cd13957">
    <property type="entry name" value="PT_UbiA_Cox10"/>
    <property type="match status" value="1"/>
</dbReference>
<evidence type="ECO:0000256" key="2">
    <source>
        <dbReference type="ARBA" id="ARBA00004919"/>
    </source>
</evidence>
<evidence type="ECO:0000256" key="12">
    <source>
        <dbReference type="ARBA" id="ARBA00042475"/>
    </source>
</evidence>
<dbReference type="OrthoDB" id="9814417at2"/>
<evidence type="ECO:0000256" key="13">
    <source>
        <dbReference type="ARBA" id="ARBA00047690"/>
    </source>
</evidence>
<evidence type="ECO:0000256" key="5">
    <source>
        <dbReference type="ARBA" id="ARBA00022679"/>
    </source>
</evidence>
<protein>
    <recommendedName>
        <fullName evidence="11 14">Protoheme IX farnesyltransferase</fullName>
        <ecNumber evidence="3 14">2.5.1.141</ecNumber>
    </recommendedName>
    <alternativeName>
        <fullName evidence="12 14">Heme B farnesyltransferase</fullName>
    </alternativeName>
    <alternativeName>
        <fullName evidence="10 14">Heme O synthase</fullName>
    </alternativeName>
</protein>
<feature type="transmembrane region" description="Helical" evidence="14">
    <location>
        <begin position="55"/>
        <end position="77"/>
    </location>
</feature>
<dbReference type="EC" id="2.5.1.141" evidence="3 14"/>
<comment type="caution">
    <text evidence="15">The sequence shown here is derived from an EMBL/GenBank/DDBJ whole genome shotgun (WGS) entry which is preliminary data.</text>
</comment>
<evidence type="ECO:0000256" key="3">
    <source>
        <dbReference type="ARBA" id="ARBA00012292"/>
    </source>
</evidence>
<evidence type="ECO:0000313" key="16">
    <source>
        <dbReference type="Proteomes" id="UP000240653"/>
    </source>
</evidence>
<comment type="pathway">
    <text evidence="2 14">Porphyrin-containing compound metabolism; heme O biosynthesis; heme O from protoheme: step 1/1.</text>
</comment>
<organism evidence="15 16">
    <name type="scientific">Pseudaminobacter soli</name>
    <name type="common">ex Li et al. 2025</name>
    <dbReference type="NCBI Taxonomy" id="1295366"/>
    <lineage>
        <taxon>Bacteria</taxon>
        <taxon>Pseudomonadati</taxon>
        <taxon>Pseudomonadota</taxon>
        <taxon>Alphaproteobacteria</taxon>
        <taxon>Hyphomicrobiales</taxon>
        <taxon>Phyllobacteriaceae</taxon>
        <taxon>Pseudaminobacter</taxon>
    </lineage>
</organism>
<keyword evidence="5 14" id="KW-0808">Transferase</keyword>
<dbReference type="GO" id="GO:0048034">
    <property type="term" value="P:heme O biosynthetic process"/>
    <property type="evidence" value="ECO:0007669"/>
    <property type="project" value="UniProtKB-UniRule"/>
</dbReference>
<evidence type="ECO:0000313" key="15">
    <source>
        <dbReference type="EMBL" id="PSJ61439.1"/>
    </source>
</evidence>
<dbReference type="NCBIfam" id="TIGR01473">
    <property type="entry name" value="cyoE_ctaB"/>
    <property type="match status" value="1"/>
</dbReference>
<comment type="catalytic activity">
    <reaction evidence="13 14">
        <text>heme b + (2E,6E)-farnesyl diphosphate + H2O = Fe(II)-heme o + diphosphate</text>
        <dbReference type="Rhea" id="RHEA:28070"/>
        <dbReference type="ChEBI" id="CHEBI:15377"/>
        <dbReference type="ChEBI" id="CHEBI:33019"/>
        <dbReference type="ChEBI" id="CHEBI:60344"/>
        <dbReference type="ChEBI" id="CHEBI:60530"/>
        <dbReference type="ChEBI" id="CHEBI:175763"/>
        <dbReference type="EC" id="2.5.1.141"/>
    </reaction>
</comment>
<dbReference type="InterPro" id="IPR006369">
    <property type="entry name" value="Protohaem_IX_farnesylTrfase"/>
</dbReference>
<keyword evidence="7 14" id="KW-1133">Transmembrane helix</keyword>
<sequence length="314" mass="33703">MALVEKNTLDEGGFRMSEATAGDFIALLKPRVMSLVVFTAFVGLAAAPVSLNPFIAVVAILAIAIGAGASGALNMWYDADIDAVMTRTAKRPVPSGRVQPGEALVFGLILSVLSVMTLGVIVNWLSAALLAFTIFFYAVIYTMWLKRSTPQNIVIGGAAGAFPPMVGWAAATGNISLESVILFLIIFLWTPPHFWALALFKSGDYERAGIPMMPNVAGEASTRRQIFAYALLVAPVGVLPWVLGFTTMFYGVVSVALGVGFVWYAWKVLRMPDSDRAMKPAKALFGYSLLYLFVIFAAYLADSVVERLLAVSGV</sequence>
<accession>A0A2P7SG16</accession>
<evidence type="ECO:0000256" key="10">
    <source>
        <dbReference type="ARBA" id="ARBA00030253"/>
    </source>
</evidence>
<dbReference type="Gene3D" id="1.10.357.140">
    <property type="entry name" value="UbiA prenyltransferase"/>
    <property type="match status" value="1"/>
</dbReference>
<dbReference type="NCBIfam" id="NF003349">
    <property type="entry name" value="PRK04375.1-2"/>
    <property type="match status" value="1"/>
</dbReference>
<comment type="miscellaneous">
    <text evidence="14">Carbon 2 of the heme B porphyrin ring is defined according to the Fischer nomenclature.</text>
</comment>
<feature type="transmembrane region" description="Helical" evidence="14">
    <location>
        <begin position="32"/>
        <end position="49"/>
    </location>
</feature>
<keyword evidence="8 14" id="KW-0350">Heme biosynthesis</keyword>
<name>A0A2P7SG16_9HYPH</name>
<comment type="subcellular location">
    <subcellularLocation>
        <location evidence="1 14">Cell membrane</location>
        <topology evidence="1 14">Multi-pass membrane protein</topology>
    </subcellularLocation>
</comment>
<dbReference type="AlphaFoldDB" id="A0A2P7SG16"/>
<proteinExistence type="inferred from homology"/>
<dbReference type="Pfam" id="PF01040">
    <property type="entry name" value="UbiA"/>
    <property type="match status" value="1"/>
</dbReference>
<feature type="transmembrane region" description="Helical" evidence="14">
    <location>
        <begin position="226"/>
        <end position="243"/>
    </location>
</feature>
<keyword evidence="16" id="KW-1185">Reference proteome</keyword>
<dbReference type="Proteomes" id="UP000240653">
    <property type="component" value="Unassembled WGS sequence"/>
</dbReference>
<evidence type="ECO:0000256" key="11">
    <source>
        <dbReference type="ARBA" id="ARBA00040810"/>
    </source>
</evidence>
<feature type="transmembrane region" description="Helical" evidence="14">
    <location>
        <begin position="249"/>
        <end position="269"/>
    </location>
</feature>
<dbReference type="PANTHER" id="PTHR43448:SF7">
    <property type="entry name" value="4-HYDROXYBENZOATE SOLANESYLTRANSFERASE"/>
    <property type="match status" value="1"/>
</dbReference>
<dbReference type="PANTHER" id="PTHR43448">
    <property type="entry name" value="PROTOHEME IX FARNESYLTRANSFERASE, MITOCHONDRIAL"/>
    <property type="match status" value="1"/>
</dbReference>
<dbReference type="UniPathway" id="UPA00834">
    <property type="reaction ID" value="UER00712"/>
</dbReference>
<feature type="transmembrane region" description="Helical" evidence="14">
    <location>
        <begin position="98"/>
        <end position="118"/>
    </location>
</feature>
<gene>
    <name evidence="14" type="primary">ctaB</name>
    <name evidence="15" type="ORF">C7I85_10290</name>
</gene>
<dbReference type="InterPro" id="IPR044878">
    <property type="entry name" value="UbiA_sf"/>
</dbReference>
<evidence type="ECO:0000256" key="7">
    <source>
        <dbReference type="ARBA" id="ARBA00022989"/>
    </source>
</evidence>
<dbReference type="InterPro" id="IPR000537">
    <property type="entry name" value="UbiA_prenyltransferase"/>
</dbReference>
<evidence type="ECO:0000256" key="1">
    <source>
        <dbReference type="ARBA" id="ARBA00004651"/>
    </source>
</evidence>
<keyword evidence="6 14" id="KW-0812">Transmembrane</keyword>
<feature type="transmembrane region" description="Helical" evidence="14">
    <location>
        <begin position="124"/>
        <end position="145"/>
    </location>
</feature>